<dbReference type="EMBL" id="CAUYUJ010022159">
    <property type="protein sequence ID" value="CAK0909228.1"/>
    <property type="molecule type" value="Genomic_DNA"/>
</dbReference>
<sequence length="197" mass="20418">MRLGAQPYVPNELEAHVSGDGAGDEQDEGVAASAVAELGGSARAGARTLRRSGAAPCALDDEADGDRGPVLAEGTNEAVFDDDVQESEEKLGIGGASALARRPAVRYAALDGDSAKPDVSGHSLPAEYDGGEERPPSKGLDDESDGGHDAVPIDRKLHRCCFSGGAEAGVGRRDAGRRRVGARRYQRQPACELRRGG</sequence>
<feature type="region of interest" description="Disordered" evidence="1">
    <location>
        <begin position="1"/>
        <end position="31"/>
    </location>
</feature>
<name>A0ABN9YCS2_9DINO</name>
<dbReference type="Proteomes" id="UP001189429">
    <property type="component" value="Unassembled WGS sequence"/>
</dbReference>
<organism evidence="2 3">
    <name type="scientific">Prorocentrum cordatum</name>
    <dbReference type="NCBI Taxonomy" id="2364126"/>
    <lineage>
        <taxon>Eukaryota</taxon>
        <taxon>Sar</taxon>
        <taxon>Alveolata</taxon>
        <taxon>Dinophyceae</taxon>
        <taxon>Prorocentrales</taxon>
        <taxon>Prorocentraceae</taxon>
        <taxon>Prorocentrum</taxon>
    </lineage>
</organism>
<comment type="caution">
    <text evidence="2">The sequence shown here is derived from an EMBL/GenBank/DDBJ whole genome shotgun (WGS) entry which is preliminary data.</text>
</comment>
<reference evidence="2" key="1">
    <citation type="submission" date="2023-10" db="EMBL/GenBank/DDBJ databases">
        <authorList>
            <person name="Chen Y."/>
            <person name="Shah S."/>
            <person name="Dougan E. K."/>
            <person name="Thang M."/>
            <person name="Chan C."/>
        </authorList>
    </citation>
    <scope>NUCLEOTIDE SEQUENCE [LARGE SCALE GENOMIC DNA]</scope>
</reference>
<keyword evidence="3" id="KW-1185">Reference proteome</keyword>
<feature type="compositionally biased region" description="Basic residues" evidence="1">
    <location>
        <begin position="175"/>
        <end position="186"/>
    </location>
</feature>
<feature type="compositionally biased region" description="Basic and acidic residues" evidence="1">
    <location>
        <begin position="131"/>
        <end position="152"/>
    </location>
</feature>
<evidence type="ECO:0000313" key="3">
    <source>
        <dbReference type="Proteomes" id="UP001189429"/>
    </source>
</evidence>
<protein>
    <submittedName>
        <fullName evidence="2">Uncharacterized protein</fullName>
    </submittedName>
</protein>
<proteinExistence type="predicted"/>
<feature type="region of interest" description="Disordered" evidence="1">
    <location>
        <begin position="45"/>
        <end position="96"/>
    </location>
</feature>
<evidence type="ECO:0000313" key="2">
    <source>
        <dbReference type="EMBL" id="CAK0909228.1"/>
    </source>
</evidence>
<gene>
    <name evidence="2" type="ORF">PCOR1329_LOCUS83701</name>
</gene>
<accession>A0ABN9YCS2</accession>
<feature type="region of interest" description="Disordered" evidence="1">
    <location>
        <begin position="165"/>
        <end position="197"/>
    </location>
</feature>
<feature type="region of interest" description="Disordered" evidence="1">
    <location>
        <begin position="110"/>
        <end position="152"/>
    </location>
</feature>
<evidence type="ECO:0000256" key="1">
    <source>
        <dbReference type="SAM" id="MobiDB-lite"/>
    </source>
</evidence>